<proteinExistence type="predicted"/>
<dbReference type="InterPro" id="IPR051168">
    <property type="entry name" value="AASS"/>
</dbReference>
<dbReference type="SUPFAM" id="SSF51735">
    <property type="entry name" value="NAD(P)-binding Rossmann-fold domains"/>
    <property type="match status" value="1"/>
</dbReference>
<name>A0A930XV72_9FLAO</name>
<dbReference type="SUPFAM" id="SSF55347">
    <property type="entry name" value="Glyceraldehyde-3-phosphate dehydrogenase-like, C-terminal domain"/>
    <property type="match status" value="1"/>
</dbReference>
<feature type="domain" description="Saccharopine dehydrogenase NADP binding" evidence="2">
    <location>
        <begin position="4"/>
        <end position="121"/>
    </location>
</feature>
<dbReference type="Gene3D" id="1.10.1870.10">
    <property type="entry name" value="Domain 3, Saccharopine reductase"/>
    <property type="match status" value="1"/>
</dbReference>
<evidence type="ECO:0000256" key="1">
    <source>
        <dbReference type="ARBA" id="ARBA00023002"/>
    </source>
</evidence>
<evidence type="ECO:0000313" key="5">
    <source>
        <dbReference type="Proteomes" id="UP000646211"/>
    </source>
</evidence>
<dbReference type="InterPro" id="IPR032095">
    <property type="entry name" value="Sacchrp_dh-like_C"/>
</dbReference>
<reference evidence="4" key="1">
    <citation type="submission" date="2020-11" db="EMBL/GenBank/DDBJ databases">
        <title>Genome of Flavobacterium soyangense.</title>
        <authorList>
            <person name="Liu Q."/>
            <person name="Xin Y.-H."/>
        </authorList>
    </citation>
    <scope>NUCLEOTIDE SEQUENCE</scope>
    <source>
        <strain evidence="4">CGMCC 1.13493</strain>
    </source>
</reference>
<feature type="domain" description="Saccharopine dehydrogenase-like C-terminal" evidence="3">
    <location>
        <begin position="126"/>
        <end position="437"/>
    </location>
</feature>
<dbReference type="PANTHER" id="PTHR11133:SF22">
    <property type="entry name" value="ALPHA-AMINOADIPIC SEMIALDEHYDE SYNTHASE, MITOCHONDRIAL"/>
    <property type="match status" value="1"/>
</dbReference>
<dbReference type="Pfam" id="PF03435">
    <property type="entry name" value="Sacchrp_dh_NADP"/>
    <property type="match status" value="1"/>
</dbReference>
<keyword evidence="5" id="KW-1185">Reference proteome</keyword>
<evidence type="ECO:0000259" key="2">
    <source>
        <dbReference type="Pfam" id="PF03435"/>
    </source>
</evidence>
<dbReference type="Pfam" id="PF16653">
    <property type="entry name" value="Sacchrp_dh_C"/>
    <property type="match status" value="1"/>
</dbReference>
<organism evidence="4 5">
    <name type="scientific">Flavobacterium soyangense</name>
    <dbReference type="NCBI Taxonomy" id="2023265"/>
    <lineage>
        <taxon>Bacteria</taxon>
        <taxon>Pseudomonadati</taxon>
        <taxon>Bacteroidota</taxon>
        <taxon>Flavobacteriia</taxon>
        <taxon>Flavobacteriales</taxon>
        <taxon>Flavobacteriaceae</taxon>
        <taxon>Flavobacterium</taxon>
    </lineage>
</organism>
<comment type="caution">
    <text evidence="4">The sequence shown here is derived from an EMBL/GenBank/DDBJ whole genome shotgun (WGS) entry which is preliminary data.</text>
</comment>
<dbReference type="PANTHER" id="PTHR11133">
    <property type="entry name" value="SACCHAROPINE DEHYDROGENASE"/>
    <property type="match status" value="1"/>
</dbReference>
<dbReference type="AlphaFoldDB" id="A0A930XV72"/>
<evidence type="ECO:0000259" key="3">
    <source>
        <dbReference type="Pfam" id="PF16653"/>
    </source>
</evidence>
<keyword evidence="1" id="KW-0560">Oxidoreductase</keyword>
<sequence length="453" mass="51494">MRKILIIGAGRSASSLIQYLLNKSEDENLHLVIGDLSLVSAQSKTNNHANATAIALDVFDKNQRKEAIQKADIVISMLPAHLHIEVAKDCIVYKKHMVTASYVSEAMQELDALAKENNLIFMNEVGLDPGIDHMSAMKVINEIRNKGGKMLLFESFCGGLVAPESDNNLWNYKFTWAPRNVVLAGQGGAAKFLQEGTYKYIPYWNLFRRTEFLEVEGYGRFEAYSNRDSLKYLNIYGLENILTLYRGTIRRVGFSKAWNMFVQLGMTDDSYVMEDSENMNYRQFVNSFLPYHPTDSVESKMRLILKIDQDDIMWDKLLELDLFNSNKKVGLKNATPAQILEKILGDSWTLQPKDKDMIVMYHKFGYEINGEKKQIDSKMVCIGENQTYTAMAKTVGLPVAMAALLILNGKIKTPGVQLPIRKEVYLPILKELEEYGVVFNEEVVPYLGYNPDK</sequence>
<evidence type="ECO:0000313" key="4">
    <source>
        <dbReference type="EMBL" id="MBF2709335.1"/>
    </source>
</evidence>
<dbReference type="Gene3D" id="3.30.360.10">
    <property type="entry name" value="Dihydrodipicolinate Reductase, domain 2"/>
    <property type="match status" value="1"/>
</dbReference>
<dbReference type="InterPro" id="IPR036291">
    <property type="entry name" value="NAD(P)-bd_dom_sf"/>
</dbReference>
<protein>
    <submittedName>
        <fullName evidence="4">Saccharopine dehydrogenase NADP-binding domain-containing protein</fullName>
    </submittedName>
</protein>
<dbReference type="GO" id="GO:0004753">
    <property type="term" value="F:saccharopine dehydrogenase activity"/>
    <property type="evidence" value="ECO:0007669"/>
    <property type="project" value="TreeGrafter"/>
</dbReference>
<dbReference type="RefSeq" id="WP_194312578.1">
    <property type="nucleotide sequence ID" value="NZ_JADHEC010000028.1"/>
</dbReference>
<dbReference type="GO" id="GO:0019878">
    <property type="term" value="P:lysine biosynthetic process via aminoadipic acid"/>
    <property type="evidence" value="ECO:0007669"/>
    <property type="project" value="TreeGrafter"/>
</dbReference>
<dbReference type="Gene3D" id="3.40.50.720">
    <property type="entry name" value="NAD(P)-binding Rossmann-like Domain"/>
    <property type="match status" value="1"/>
</dbReference>
<dbReference type="InterPro" id="IPR005097">
    <property type="entry name" value="Sacchrp_dh_NADP-bd"/>
</dbReference>
<accession>A0A930XV72</accession>
<dbReference type="EMBL" id="JADHEC010000028">
    <property type="protein sequence ID" value="MBF2709335.1"/>
    <property type="molecule type" value="Genomic_DNA"/>
</dbReference>
<gene>
    <name evidence="4" type="ORF">IR213_12145</name>
</gene>
<dbReference type="GO" id="GO:0005737">
    <property type="term" value="C:cytoplasm"/>
    <property type="evidence" value="ECO:0007669"/>
    <property type="project" value="TreeGrafter"/>
</dbReference>
<dbReference type="Proteomes" id="UP000646211">
    <property type="component" value="Unassembled WGS sequence"/>
</dbReference>